<dbReference type="SMART" id="SM00326">
    <property type="entry name" value="SH3"/>
    <property type="match status" value="1"/>
</dbReference>
<evidence type="ECO:0000256" key="4">
    <source>
        <dbReference type="ARBA" id="ARBA00007848"/>
    </source>
</evidence>
<keyword evidence="11" id="KW-0729">SH3-binding</keyword>
<evidence type="ECO:0000256" key="8">
    <source>
        <dbReference type="ARBA" id="ARBA00022889"/>
    </source>
</evidence>
<evidence type="ECO:0000259" key="18">
    <source>
        <dbReference type="PROSITE" id="PS50002"/>
    </source>
</evidence>
<evidence type="ECO:0000313" key="20">
    <source>
        <dbReference type="Proteomes" id="UP000288216"/>
    </source>
</evidence>
<dbReference type="Pfam" id="PF00018">
    <property type="entry name" value="SH3_1"/>
    <property type="match status" value="1"/>
</dbReference>
<evidence type="ECO:0000256" key="12">
    <source>
        <dbReference type="ARBA" id="ARBA00023273"/>
    </source>
</evidence>
<keyword evidence="6" id="KW-0963">Cytoplasm</keyword>
<dbReference type="GO" id="GO:0030424">
    <property type="term" value="C:axon"/>
    <property type="evidence" value="ECO:0007669"/>
    <property type="project" value="UniProtKB-SubCell"/>
</dbReference>
<dbReference type="PROSITE" id="PS50002">
    <property type="entry name" value="SH3"/>
    <property type="match status" value="1"/>
</dbReference>
<dbReference type="Pfam" id="PF08824">
    <property type="entry name" value="Serine_rich"/>
    <property type="match status" value="1"/>
</dbReference>
<dbReference type="GO" id="GO:0005737">
    <property type="term" value="C:cytoplasm"/>
    <property type="evidence" value="ECO:0007669"/>
    <property type="project" value="UniProtKB-SubCell"/>
</dbReference>
<evidence type="ECO:0000256" key="1">
    <source>
        <dbReference type="ARBA" id="ARBA00004246"/>
    </source>
</evidence>
<dbReference type="CDD" id="cd11564">
    <property type="entry name" value="FAT-like_CAS_C"/>
    <property type="match status" value="1"/>
</dbReference>
<dbReference type="PANTHER" id="PTHR10654">
    <property type="entry name" value="CAS SCAFFOLDING PROTEIN"/>
    <property type="match status" value="1"/>
</dbReference>
<dbReference type="OMA" id="NECEYSE"/>
<keyword evidence="12" id="KW-0966">Cell projection</keyword>
<keyword evidence="20" id="KW-1185">Reference proteome</keyword>
<dbReference type="OrthoDB" id="5983572at2759"/>
<feature type="domain" description="SH3" evidence="18">
    <location>
        <begin position="3"/>
        <end position="65"/>
    </location>
</feature>
<evidence type="ECO:0000256" key="6">
    <source>
        <dbReference type="ARBA" id="ARBA00022490"/>
    </source>
</evidence>
<evidence type="ECO:0000256" key="9">
    <source>
        <dbReference type="ARBA" id="ARBA00022949"/>
    </source>
</evidence>
<dbReference type="GO" id="GO:0017124">
    <property type="term" value="F:SH3 domain binding"/>
    <property type="evidence" value="ECO:0007669"/>
    <property type="project" value="UniProtKB-KW"/>
</dbReference>
<dbReference type="GO" id="GO:0005886">
    <property type="term" value="C:plasma membrane"/>
    <property type="evidence" value="ECO:0007669"/>
    <property type="project" value="TreeGrafter"/>
</dbReference>
<comment type="caution">
    <text evidence="19">The sequence shown here is derived from an EMBL/GenBank/DDBJ whole genome shotgun (WGS) entry which is preliminary data.</text>
</comment>
<name>A0A401NW37_SCYTO</name>
<feature type="region of interest" description="Disordered" evidence="17">
    <location>
        <begin position="382"/>
        <end position="410"/>
    </location>
</feature>
<sequence>MKRKNLMAKALYDNAPESPEELSFRKGDILMVIEQNTGGLEGWWLCSLHGRQGIAPGNRLKLLVGPIYDSSSNEPSSSVATQQSLQQGIYQVPPSLQGSGCGSSFRDPIYQVPPSHLTQNIYQVPPTASGQAAQGQKIYQVPPSIQRSAWGADSAPPTSKVVTPVRCGQGYIYDSPSRQQQRVYDIPPVRHQGLYDIPPAMLKGAMHQAQLEEFKAKGLYDIPSCMGKEKQSVYDIPPTSFKEAVGSYDREATYDFPPPTRHFIDPFISQNSEGLYDIPPTTVKPLLKLNSAHPGGGISSLKQSVYDVPPTVVNSELVSKKQSIYDIPPTHQQSPQKDIYDIPRGFQNFDRATPAVENAIYDVPPQVSQDLKVAQDMTDGMNRLSFSSTGSTRSNMSTSSTTSKESSISASPLPEKKLLLDLDSAFEKLTQLQQSVDTSIKELVAFVIPNWRSYEVMEKNLNGIHANVDKVMHSLLGFLGFAQGAVANASRLSDISLHNKLRKQLQRLDDSYQILVHTSQALDNNHWSLNILVVNRSHNKCDDLDRFVMVTKTIPDDVKQLASSISTNVELLFKQGVGITNLETVHEINQGTVDDIISTNCNQPHSHGDKTLIQIKPLHSPPQLDHQDHIKGKETIDKSWMEDYDYVHLQGKDEFERQQRDLLEKENIVKQNKVQLEQHQLNQFQELEKEVAKPVENDLSNWKAPQHIPQKSSSLSSQDKQLLFFYSEQCETHFVTLLNAIDAFFNSISGGQPPRIFVAHSKFIILSAHKLVFIGDTLSRQAMAQDVRNKVLNYSNLLCELLKSIVMATKTAALQYPSIAAVQEMVDKVTELSYHSHQFKVLLLQLASL</sequence>
<keyword evidence="7" id="KW-0597">Phosphoprotein</keyword>
<dbReference type="InterPro" id="IPR014928">
    <property type="entry name" value="Serine_rich_dom"/>
</dbReference>
<dbReference type="STRING" id="75743.A0A401NW37"/>
<dbReference type="Gene3D" id="1.20.120.230">
    <property type="entry name" value="Alpha-catenin/vinculin-like"/>
    <property type="match status" value="1"/>
</dbReference>
<comment type="similarity">
    <text evidence="4">Belongs to the CAS family.</text>
</comment>
<dbReference type="InterPro" id="IPR036028">
    <property type="entry name" value="SH3-like_dom_sf"/>
</dbReference>
<dbReference type="GO" id="GO:0007155">
    <property type="term" value="P:cell adhesion"/>
    <property type="evidence" value="ECO:0007669"/>
    <property type="project" value="UniProtKB-KW"/>
</dbReference>
<dbReference type="Pfam" id="PF12026">
    <property type="entry name" value="CAS_C"/>
    <property type="match status" value="1"/>
</dbReference>
<gene>
    <name evidence="19" type="ORF">scyTo_0011832</name>
</gene>
<dbReference type="GO" id="GO:0005925">
    <property type="term" value="C:focal adhesion"/>
    <property type="evidence" value="ECO:0007669"/>
    <property type="project" value="UniProtKB-SubCell"/>
</dbReference>
<evidence type="ECO:0000256" key="14">
    <source>
        <dbReference type="ARBA" id="ARBA00079691"/>
    </source>
</evidence>
<evidence type="ECO:0000256" key="2">
    <source>
        <dbReference type="ARBA" id="ARBA00004489"/>
    </source>
</evidence>
<dbReference type="FunFam" id="2.30.30.40:FF:000009">
    <property type="entry name" value="Breast cancer anti-estrogen resistance 1"/>
    <property type="match status" value="1"/>
</dbReference>
<comment type="subcellular location">
    <subcellularLocation>
        <location evidence="1">Cell junction</location>
        <location evidence="1">Focal adhesion</location>
    </subcellularLocation>
    <subcellularLocation>
        <location evidence="2">Cell projection</location>
        <location evidence="2">Axon</location>
    </subcellularLocation>
    <subcellularLocation>
        <location evidence="3">Cytoplasm</location>
    </subcellularLocation>
</comment>
<dbReference type="SUPFAM" id="SSF50044">
    <property type="entry name" value="SH3-domain"/>
    <property type="match status" value="1"/>
</dbReference>
<evidence type="ECO:0000256" key="13">
    <source>
        <dbReference type="ARBA" id="ARBA00072413"/>
    </source>
</evidence>
<protein>
    <recommendedName>
        <fullName evidence="13">Breast cancer anti-estrogen resistance protein 1</fullName>
    </recommendedName>
    <alternativeName>
        <fullName evidence="14">CRK-associated substrate</fullName>
    </alternativeName>
    <alternativeName>
        <fullName evidence="15">p130cas</fullName>
    </alternativeName>
</protein>
<dbReference type="Gene3D" id="1.20.120.830">
    <property type="entry name" value="Serine-rich domain"/>
    <property type="match status" value="1"/>
</dbReference>
<evidence type="ECO:0000256" key="3">
    <source>
        <dbReference type="ARBA" id="ARBA00004496"/>
    </source>
</evidence>
<dbReference type="InterPro" id="IPR037362">
    <property type="entry name" value="CAS_fam"/>
</dbReference>
<accession>A0A401NW37</accession>
<dbReference type="Gene3D" id="2.30.30.40">
    <property type="entry name" value="SH3 Domains"/>
    <property type="match status" value="1"/>
</dbReference>
<dbReference type="FunFam" id="1.20.120.830:FF:000001">
    <property type="entry name" value="BCAR1 scaffold protein, Cas family member"/>
    <property type="match status" value="1"/>
</dbReference>
<dbReference type="InterPro" id="IPR021901">
    <property type="entry name" value="CAS_C"/>
</dbReference>
<dbReference type="InterPro" id="IPR038319">
    <property type="entry name" value="Serine_rich_sf"/>
</dbReference>
<evidence type="ECO:0000256" key="11">
    <source>
        <dbReference type="ARBA" id="ARBA00023036"/>
    </source>
</evidence>
<dbReference type="Proteomes" id="UP000288216">
    <property type="component" value="Unassembled WGS sequence"/>
</dbReference>
<evidence type="ECO:0000256" key="10">
    <source>
        <dbReference type="ARBA" id="ARBA00022990"/>
    </source>
</evidence>
<dbReference type="GO" id="GO:0016477">
    <property type="term" value="P:cell migration"/>
    <property type="evidence" value="ECO:0007669"/>
    <property type="project" value="TreeGrafter"/>
</dbReference>
<evidence type="ECO:0000256" key="17">
    <source>
        <dbReference type="SAM" id="MobiDB-lite"/>
    </source>
</evidence>
<evidence type="ECO:0000256" key="16">
    <source>
        <dbReference type="PROSITE-ProRule" id="PRU00192"/>
    </source>
</evidence>
<keyword evidence="9" id="KW-0965">Cell junction</keyword>
<keyword evidence="8" id="KW-0130">Cell adhesion</keyword>
<keyword evidence="10" id="KW-0007">Acetylation</keyword>
<dbReference type="AlphaFoldDB" id="A0A401NW37"/>
<evidence type="ECO:0000256" key="5">
    <source>
        <dbReference type="ARBA" id="ARBA00022443"/>
    </source>
</evidence>
<evidence type="ECO:0000256" key="7">
    <source>
        <dbReference type="ARBA" id="ARBA00022553"/>
    </source>
</evidence>
<dbReference type="FunFam" id="1.20.120.230:FF:000001">
    <property type="entry name" value="Breast cancer anti-estrogen resistance 1"/>
    <property type="match status" value="1"/>
</dbReference>
<keyword evidence="5 16" id="KW-0728">SH3 domain</keyword>
<dbReference type="EMBL" id="BFAA01005529">
    <property type="protein sequence ID" value="GCB65091.1"/>
    <property type="molecule type" value="Genomic_DNA"/>
</dbReference>
<organism evidence="19 20">
    <name type="scientific">Scyliorhinus torazame</name>
    <name type="common">Cloudy catshark</name>
    <name type="synonym">Catulus torazame</name>
    <dbReference type="NCBI Taxonomy" id="75743"/>
    <lineage>
        <taxon>Eukaryota</taxon>
        <taxon>Metazoa</taxon>
        <taxon>Chordata</taxon>
        <taxon>Craniata</taxon>
        <taxon>Vertebrata</taxon>
        <taxon>Chondrichthyes</taxon>
        <taxon>Elasmobranchii</taxon>
        <taxon>Galeomorphii</taxon>
        <taxon>Galeoidea</taxon>
        <taxon>Carcharhiniformes</taxon>
        <taxon>Scyliorhinidae</taxon>
        <taxon>Scyliorhinus</taxon>
    </lineage>
</organism>
<reference evidence="19 20" key="1">
    <citation type="journal article" date="2018" name="Nat. Ecol. Evol.">
        <title>Shark genomes provide insights into elasmobranch evolution and the origin of vertebrates.</title>
        <authorList>
            <person name="Hara Y"/>
            <person name="Yamaguchi K"/>
            <person name="Onimaru K"/>
            <person name="Kadota M"/>
            <person name="Koyanagi M"/>
            <person name="Keeley SD"/>
            <person name="Tatsumi K"/>
            <person name="Tanaka K"/>
            <person name="Motone F"/>
            <person name="Kageyama Y"/>
            <person name="Nozu R"/>
            <person name="Adachi N"/>
            <person name="Nishimura O"/>
            <person name="Nakagawa R"/>
            <person name="Tanegashima C"/>
            <person name="Kiyatake I"/>
            <person name="Matsumoto R"/>
            <person name="Murakumo K"/>
            <person name="Nishida K"/>
            <person name="Terakita A"/>
            <person name="Kuratani S"/>
            <person name="Sato K"/>
            <person name="Hyodo S Kuraku.S."/>
        </authorList>
    </citation>
    <scope>NUCLEOTIDE SEQUENCE [LARGE SCALE GENOMIC DNA]</scope>
</reference>
<proteinExistence type="inferred from homology"/>
<dbReference type="GO" id="GO:0007169">
    <property type="term" value="P:cell surface receptor protein tyrosine kinase signaling pathway"/>
    <property type="evidence" value="ECO:0007669"/>
    <property type="project" value="UniProtKB-ARBA"/>
</dbReference>
<dbReference type="PANTHER" id="PTHR10654:SF20">
    <property type="entry name" value="ENHANCER OF FILAMENTATION 1"/>
    <property type="match status" value="1"/>
</dbReference>
<evidence type="ECO:0000256" key="15">
    <source>
        <dbReference type="ARBA" id="ARBA00081467"/>
    </source>
</evidence>
<evidence type="ECO:0000313" key="19">
    <source>
        <dbReference type="EMBL" id="GCB65091.1"/>
    </source>
</evidence>
<feature type="compositionally biased region" description="Low complexity" evidence="17">
    <location>
        <begin position="385"/>
        <end position="410"/>
    </location>
</feature>
<dbReference type="InterPro" id="IPR001452">
    <property type="entry name" value="SH3_domain"/>
</dbReference>